<evidence type="ECO:0000313" key="9">
    <source>
        <dbReference type="EMBL" id="SDM73753.1"/>
    </source>
</evidence>
<keyword evidence="2 7" id="KW-0813">Transport</keyword>
<dbReference type="SUPFAM" id="SSF161098">
    <property type="entry name" value="MetI-like"/>
    <property type="match status" value="1"/>
</dbReference>
<dbReference type="STRING" id="459525.SAMN04488137_1699"/>
<sequence>MNVETDISLHQRNVTMESRKKEKRRKSLGNYLFILPGGVFLLLFLVFPIGYNLKITFEDLTALNILKEQSFVGLENYVTVMKDKIFLLSLKNSVIFTGLCIFFQFTTGFAFALFFNKKFPGRNVMRALILIAWMIPMVITGTLFKWMFAGDHGIINHLLLWLGVLDQPIHWLINDHTSLYSTIIANIWIGIPFNMIILLAGLQSLPEETYEAAKVDGAGKVRQFFFITLPLMKPTILTLLVLGIIYTFKVFDIILIMTGGGPVNSSTVLPFYSYEMAFTNYNFSLGATINTIMLGLLVLVALVYLWLVRKEENV</sequence>
<evidence type="ECO:0000313" key="10">
    <source>
        <dbReference type="Proteomes" id="UP000199544"/>
    </source>
</evidence>
<dbReference type="CDD" id="cd06261">
    <property type="entry name" value="TM_PBP2"/>
    <property type="match status" value="1"/>
</dbReference>
<evidence type="ECO:0000259" key="8">
    <source>
        <dbReference type="PROSITE" id="PS50928"/>
    </source>
</evidence>
<feature type="transmembrane region" description="Helical" evidence="7">
    <location>
        <begin position="185"/>
        <end position="204"/>
    </location>
</feature>
<evidence type="ECO:0000256" key="5">
    <source>
        <dbReference type="ARBA" id="ARBA00022989"/>
    </source>
</evidence>
<evidence type="ECO:0000256" key="6">
    <source>
        <dbReference type="ARBA" id="ARBA00023136"/>
    </source>
</evidence>
<evidence type="ECO:0000256" key="4">
    <source>
        <dbReference type="ARBA" id="ARBA00022692"/>
    </source>
</evidence>
<proteinExistence type="inferred from homology"/>
<protein>
    <submittedName>
        <fullName evidence="9">Carbohydrate ABC transporter membrane protein 1, CUT1 family</fullName>
    </submittedName>
</protein>
<keyword evidence="5 7" id="KW-1133">Transmembrane helix</keyword>
<feature type="transmembrane region" description="Helical" evidence="7">
    <location>
        <begin position="285"/>
        <end position="307"/>
    </location>
</feature>
<dbReference type="RefSeq" id="WP_244520373.1">
    <property type="nucleotide sequence ID" value="NZ_FNHW01000001.1"/>
</dbReference>
<feature type="transmembrane region" description="Helical" evidence="7">
    <location>
        <begin position="94"/>
        <end position="115"/>
    </location>
</feature>
<keyword evidence="3" id="KW-1003">Cell membrane</keyword>
<evidence type="ECO:0000256" key="2">
    <source>
        <dbReference type="ARBA" id="ARBA00022448"/>
    </source>
</evidence>
<dbReference type="GO" id="GO:0005886">
    <property type="term" value="C:plasma membrane"/>
    <property type="evidence" value="ECO:0007669"/>
    <property type="project" value="UniProtKB-SubCell"/>
</dbReference>
<keyword evidence="6 7" id="KW-0472">Membrane</keyword>
<dbReference type="EMBL" id="FNHW01000001">
    <property type="protein sequence ID" value="SDM73753.1"/>
    <property type="molecule type" value="Genomic_DNA"/>
</dbReference>
<gene>
    <name evidence="9" type="ORF">SAMN04488137_1699</name>
</gene>
<keyword evidence="4 7" id="KW-0812">Transmembrane</keyword>
<dbReference type="SUPFAM" id="SSF160964">
    <property type="entry name" value="MalF N-terminal region-like"/>
    <property type="match status" value="1"/>
</dbReference>
<name>A0A1G9VNT2_9BACL</name>
<comment type="subcellular location">
    <subcellularLocation>
        <location evidence="1 7">Cell membrane</location>
        <topology evidence="1 7">Multi-pass membrane protein</topology>
    </subcellularLocation>
</comment>
<reference evidence="10" key="1">
    <citation type="submission" date="2016-10" db="EMBL/GenBank/DDBJ databases">
        <authorList>
            <person name="Varghese N."/>
            <person name="Submissions S."/>
        </authorList>
    </citation>
    <scope>NUCLEOTIDE SEQUENCE [LARGE SCALE GENOMIC DNA]</scope>
    <source>
        <strain evidence="10">CGMCC 1.6854</strain>
    </source>
</reference>
<dbReference type="PANTHER" id="PTHR43005">
    <property type="entry name" value="BLR7065 PROTEIN"/>
    <property type="match status" value="1"/>
</dbReference>
<dbReference type="PANTHER" id="PTHR43005:SF1">
    <property type="entry name" value="SPERMIDINE_PUTRESCINE TRANSPORT SYSTEM PERMEASE PROTEIN"/>
    <property type="match status" value="1"/>
</dbReference>
<organism evidence="9 10">
    <name type="scientific">Fictibacillus solisalsi</name>
    <dbReference type="NCBI Taxonomy" id="459525"/>
    <lineage>
        <taxon>Bacteria</taxon>
        <taxon>Bacillati</taxon>
        <taxon>Bacillota</taxon>
        <taxon>Bacilli</taxon>
        <taxon>Bacillales</taxon>
        <taxon>Fictibacillaceae</taxon>
        <taxon>Fictibacillus</taxon>
    </lineage>
</organism>
<keyword evidence="10" id="KW-1185">Reference proteome</keyword>
<feature type="transmembrane region" description="Helical" evidence="7">
    <location>
        <begin position="127"/>
        <end position="148"/>
    </location>
</feature>
<feature type="domain" description="ABC transmembrane type-1" evidence="8">
    <location>
        <begin position="90"/>
        <end position="304"/>
    </location>
</feature>
<dbReference type="Pfam" id="PF00528">
    <property type="entry name" value="BPD_transp_1"/>
    <property type="match status" value="1"/>
</dbReference>
<dbReference type="Proteomes" id="UP000199544">
    <property type="component" value="Unassembled WGS sequence"/>
</dbReference>
<dbReference type="Gene3D" id="1.10.3720.10">
    <property type="entry name" value="MetI-like"/>
    <property type="match status" value="1"/>
</dbReference>
<dbReference type="InterPro" id="IPR000515">
    <property type="entry name" value="MetI-like"/>
</dbReference>
<feature type="transmembrane region" description="Helical" evidence="7">
    <location>
        <begin position="224"/>
        <end position="246"/>
    </location>
</feature>
<feature type="transmembrane region" description="Helical" evidence="7">
    <location>
        <begin position="28"/>
        <end position="51"/>
    </location>
</feature>
<evidence type="ECO:0000256" key="3">
    <source>
        <dbReference type="ARBA" id="ARBA00022475"/>
    </source>
</evidence>
<dbReference type="AlphaFoldDB" id="A0A1G9VNT2"/>
<evidence type="ECO:0000256" key="7">
    <source>
        <dbReference type="RuleBase" id="RU363032"/>
    </source>
</evidence>
<dbReference type="GO" id="GO:0055085">
    <property type="term" value="P:transmembrane transport"/>
    <property type="evidence" value="ECO:0007669"/>
    <property type="project" value="InterPro"/>
</dbReference>
<dbReference type="PROSITE" id="PS50928">
    <property type="entry name" value="ABC_TM1"/>
    <property type="match status" value="1"/>
</dbReference>
<evidence type="ECO:0000256" key="1">
    <source>
        <dbReference type="ARBA" id="ARBA00004651"/>
    </source>
</evidence>
<dbReference type="InterPro" id="IPR035906">
    <property type="entry name" value="MetI-like_sf"/>
</dbReference>
<accession>A0A1G9VNT2</accession>
<comment type="similarity">
    <text evidence="7">Belongs to the binding-protein-dependent transport system permease family.</text>
</comment>